<dbReference type="PANTHER" id="PTHR35446">
    <property type="entry name" value="SI:CH211-175M2.5"/>
    <property type="match status" value="1"/>
</dbReference>
<dbReference type="PANTHER" id="PTHR35446:SF2">
    <property type="entry name" value="CARBOXYMUCONOLACTONE DECARBOXYLASE-LIKE DOMAIN-CONTAINING PROTEIN"/>
    <property type="match status" value="1"/>
</dbReference>
<proteinExistence type="predicted"/>
<dbReference type="Gene3D" id="1.20.1290.10">
    <property type="entry name" value="AhpD-like"/>
    <property type="match status" value="1"/>
</dbReference>
<dbReference type="InterPro" id="IPR029032">
    <property type="entry name" value="AhpD-like"/>
</dbReference>
<dbReference type="SUPFAM" id="SSF69118">
    <property type="entry name" value="AhpD-like"/>
    <property type="match status" value="1"/>
</dbReference>
<accession>A0A8J3JJR2</accession>
<comment type="caution">
    <text evidence="2">The sequence shown here is derived from an EMBL/GenBank/DDBJ whole genome shotgun (WGS) entry which is preliminary data.</text>
</comment>
<evidence type="ECO:0000313" key="2">
    <source>
        <dbReference type="EMBL" id="GIF81682.1"/>
    </source>
</evidence>
<dbReference type="InterPro" id="IPR003779">
    <property type="entry name" value="CMD-like"/>
</dbReference>
<dbReference type="Pfam" id="PF02627">
    <property type="entry name" value="CMD"/>
    <property type="match status" value="1"/>
</dbReference>
<feature type="domain" description="Carboxymuconolactone decarboxylase-like" evidence="1">
    <location>
        <begin position="47"/>
        <end position="123"/>
    </location>
</feature>
<evidence type="ECO:0000313" key="3">
    <source>
        <dbReference type="Proteomes" id="UP000601223"/>
    </source>
</evidence>
<sequence>MRLPSLSRSWRFSDRVKLKIIRLASGRPPADILKILHYRREFFGEPFTEWVHQVLRGPSEWSVGERELMATFVSHLNQCRFCEGSHGAIADVTLGPDVTAAVLADWRTAPLRPALRAAFALLEVLTLRPAEVGPEHVEAAYAHGVTEQGVRDVIHVCGIFCTINRIADAVDFAVPDDKGLKGDAYQLLKRGYAIS</sequence>
<dbReference type="AlphaFoldDB" id="A0A8J3JJR2"/>
<dbReference type="GO" id="GO:0051920">
    <property type="term" value="F:peroxiredoxin activity"/>
    <property type="evidence" value="ECO:0007669"/>
    <property type="project" value="InterPro"/>
</dbReference>
<dbReference type="RefSeq" id="WP_203746260.1">
    <property type="nucleotide sequence ID" value="NZ_BONF01000016.1"/>
</dbReference>
<dbReference type="Proteomes" id="UP000601223">
    <property type="component" value="Unassembled WGS sequence"/>
</dbReference>
<protein>
    <recommendedName>
        <fullName evidence="1">Carboxymuconolactone decarboxylase-like domain-containing protein</fullName>
    </recommendedName>
</protein>
<evidence type="ECO:0000259" key="1">
    <source>
        <dbReference type="Pfam" id="PF02627"/>
    </source>
</evidence>
<organism evidence="2 3">
    <name type="scientific">Catellatospora bangladeshensis</name>
    <dbReference type="NCBI Taxonomy" id="310355"/>
    <lineage>
        <taxon>Bacteria</taxon>
        <taxon>Bacillati</taxon>
        <taxon>Actinomycetota</taxon>
        <taxon>Actinomycetes</taxon>
        <taxon>Micromonosporales</taxon>
        <taxon>Micromonosporaceae</taxon>
        <taxon>Catellatospora</taxon>
    </lineage>
</organism>
<reference evidence="2 3" key="1">
    <citation type="submission" date="2021-01" db="EMBL/GenBank/DDBJ databases">
        <title>Whole genome shotgun sequence of Catellatospora bangladeshensis NBRC 107357.</title>
        <authorList>
            <person name="Komaki H."/>
            <person name="Tamura T."/>
        </authorList>
    </citation>
    <scope>NUCLEOTIDE SEQUENCE [LARGE SCALE GENOMIC DNA]</scope>
    <source>
        <strain evidence="2 3">NBRC 107357</strain>
    </source>
</reference>
<dbReference type="EMBL" id="BONF01000016">
    <property type="protein sequence ID" value="GIF81682.1"/>
    <property type="molecule type" value="Genomic_DNA"/>
</dbReference>
<gene>
    <name evidence="2" type="ORF">Cba03nite_30310</name>
</gene>
<name>A0A8J3JJR2_9ACTN</name>
<keyword evidence="3" id="KW-1185">Reference proteome</keyword>